<evidence type="ECO:0000256" key="4">
    <source>
        <dbReference type="ARBA" id="ARBA00022912"/>
    </source>
</evidence>
<keyword evidence="10" id="KW-1185">Reference proteome</keyword>
<evidence type="ECO:0000256" key="2">
    <source>
        <dbReference type="ARBA" id="ARBA00013064"/>
    </source>
</evidence>
<dbReference type="SUPFAM" id="SSF52821">
    <property type="entry name" value="Rhodanese/Cell cycle control phosphatase"/>
    <property type="match status" value="1"/>
</dbReference>
<dbReference type="PRINTS" id="PR01764">
    <property type="entry name" value="MAPKPHPHTASE"/>
</dbReference>
<dbReference type="Pfam" id="PF00581">
    <property type="entry name" value="Rhodanese"/>
    <property type="match status" value="1"/>
</dbReference>
<dbReference type="SUPFAM" id="SSF52799">
    <property type="entry name" value="(Phosphotyrosine protein) phosphatases II"/>
    <property type="match status" value="1"/>
</dbReference>
<dbReference type="EMBL" id="BPLQ01004589">
    <property type="protein sequence ID" value="GIY09216.1"/>
    <property type="molecule type" value="Genomic_DNA"/>
</dbReference>
<reference evidence="9 10" key="1">
    <citation type="submission" date="2021-06" db="EMBL/GenBank/DDBJ databases">
        <title>Caerostris darwini draft genome.</title>
        <authorList>
            <person name="Kono N."/>
            <person name="Arakawa K."/>
        </authorList>
    </citation>
    <scope>NUCLEOTIDE SEQUENCE [LARGE SCALE GENOMIC DNA]</scope>
</reference>
<dbReference type="FunFam" id="3.40.250.10:FF:000020">
    <property type="entry name" value="Dual specificity protein phosphatase 8"/>
    <property type="match status" value="1"/>
</dbReference>
<dbReference type="GO" id="GO:0043409">
    <property type="term" value="P:negative regulation of MAPK cascade"/>
    <property type="evidence" value="ECO:0007669"/>
    <property type="project" value="TreeGrafter"/>
</dbReference>
<feature type="domain" description="Tyrosine-protein phosphatase" evidence="6">
    <location>
        <begin position="153"/>
        <end position="295"/>
    </location>
</feature>
<dbReference type="CDD" id="cd14568">
    <property type="entry name" value="DSP_MKP_classIII"/>
    <property type="match status" value="1"/>
</dbReference>
<dbReference type="GO" id="GO:0017017">
    <property type="term" value="F:MAP kinase tyrosine/serine/threonine phosphatase activity"/>
    <property type="evidence" value="ECO:0007669"/>
    <property type="project" value="InterPro"/>
</dbReference>
<dbReference type="Gene3D" id="3.90.190.10">
    <property type="entry name" value="Protein tyrosine phosphatase superfamily"/>
    <property type="match status" value="1"/>
</dbReference>
<dbReference type="GO" id="GO:0005737">
    <property type="term" value="C:cytoplasm"/>
    <property type="evidence" value="ECO:0007669"/>
    <property type="project" value="TreeGrafter"/>
</dbReference>
<keyword evidence="4" id="KW-0904">Protein phosphatase</keyword>
<feature type="region of interest" description="Disordered" evidence="5">
    <location>
        <begin position="641"/>
        <end position="665"/>
    </location>
</feature>
<dbReference type="CDD" id="cd01446">
    <property type="entry name" value="DSP_MapKP"/>
    <property type="match status" value="1"/>
</dbReference>
<dbReference type="InterPro" id="IPR000340">
    <property type="entry name" value="Dual-sp_phosphatase_cat-dom"/>
</dbReference>
<dbReference type="PROSITE" id="PS00383">
    <property type="entry name" value="TYR_PHOSPHATASE_1"/>
    <property type="match status" value="1"/>
</dbReference>
<dbReference type="InterPro" id="IPR016130">
    <property type="entry name" value="Tyr_Pase_AS"/>
</dbReference>
<dbReference type="InterPro" id="IPR001763">
    <property type="entry name" value="Rhodanese-like_dom"/>
</dbReference>
<dbReference type="PROSITE" id="PS50206">
    <property type="entry name" value="RHODANESE_3"/>
    <property type="match status" value="1"/>
</dbReference>
<name>A0AAV4QLG9_9ARAC</name>
<evidence type="ECO:0000313" key="10">
    <source>
        <dbReference type="Proteomes" id="UP001054837"/>
    </source>
</evidence>
<gene>
    <name evidence="9" type="primary">DUSP16</name>
    <name evidence="9" type="ORF">CDAR_15241</name>
</gene>
<dbReference type="SMART" id="SM00450">
    <property type="entry name" value="RHOD"/>
    <property type="match status" value="1"/>
</dbReference>
<dbReference type="AlphaFoldDB" id="A0AAV4QLG9"/>
<accession>A0AAV4QLG9</accession>
<dbReference type="Proteomes" id="UP001054837">
    <property type="component" value="Unassembled WGS sequence"/>
</dbReference>
<comment type="caution">
    <text evidence="9">The sequence shown here is derived from an EMBL/GenBank/DDBJ whole genome shotgun (WGS) entry which is preliminary data.</text>
</comment>
<evidence type="ECO:0000256" key="1">
    <source>
        <dbReference type="ARBA" id="ARBA00008601"/>
    </source>
</evidence>
<comment type="similarity">
    <text evidence="1">Belongs to the protein-tyrosine phosphatase family. Non-receptor class dual specificity subfamily.</text>
</comment>
<dbReference type="InterPro" id="IPR036873">
    <property type="entry name" value="Rhodanese-like_dom_sf"/>
</dbReference>
<dbReference type="PROSITE" id="PS50056">
    <property type="entry name" value="TYR_PHOSPHATASE_2"/>
    <property type="match status" value="1"/>
</dbReference>
<feature type="domain" description="Rhodanese" evidence="8">
    <location>
        <begin position="17"/>
        <end position="130"/>
    </location>
</feature>
<dbReference type="InterPro" id="IPR029021">
    <property type="entry name" value="Prot-tyrosine_phosphatase-like"/>
</dbReference>
<evidence type="ECO:0000256" key="3">
    <source>
        <dbReference type="ARBA" id="ARBA00022801"/>
    </source>
</evidence>
<dbReference type="Gene3D" id="3.40.250.10">
    <property type="entry name" value="Rhodanese-like domain"/>
    <property type="match status" value="1"/>
</dbReference>
<sequence length="722" mass="81206">MVCSVDVHQLASIVRNRIDNALILDSRSFLEYNASHVINAINVGCAKLMKRRLQQEKLCIEDFLAQNCHWDVDRSIDIIVYDTNTRDAKCLPPDSFMAVFLQKLLPVYNSVNILKGGFLEFQAAYPDLCEDERTKYAPLTSLSQPCLPISNHGPTRILPFLYLGSQHDALSKDVLQHYNITYQLNVSTSCPKPDFIQDSHFMRIPVIDNYCEKLLPHFSKAFQFLDKVKESSGCVLVHCLAGISRSATVAIAYVMRTLKMTSDEAYRYVKAKRVTISPNFNFLGQLLEYEKQLQRECVLASKSESTSTPLFNTSSPINEMKCNTSYVSEESKNSDQFSQKTATNSHYVKYSNYTEVKSFRGTSVKNEVSSQNFAIFDPCITARIEAYCIPQKPAPALNIKCLPVSSLKELNFTPCQTSYKTTQILKDDKNLKCVSKTANCLISPTKTVTMNFSSGKRVDKKLETLCTEISVPDCKMETMHNVNYPDFTTPTDLKSFEFDSKPYNRSDSVSTSGIGSEGSDYADSWNDFTSSCERETDILMDDECASVPSGDEEMQRNKILGFDDSLSLYPKYDPCSMKREGPRDYSQTVPSERHDKKYNMKYEDGSKYSGLGQSSLHSAANTEDLGRAHLLYRAQSCPGMLSSESSSDDTENWTSTHGVKLRNSKPAKDKCRNRYSCSSIDYMDYSLNTNSSHESCPDVLHLSASTSEGSKYHLLIVIIAIA</sequence>
<keyword evidence="3" id="KW-0378">Hydrolase</keyword>
<dbReference type="PROSITE" id="PS50054">
    <property type="entry name" value="TYR_PHOSPHATASE_DUAL"/>
    <property type="match status" value="1"/>
</dbReference>
<evidence type="ECO:0000259" key="8">
    <source>
        <dbReference type="PROSITE" id="PS50206"/>
    </source>
</evidence>
<dbReference type="InterPro" id="IPR008343">
    <property type="entry name" value="MKP"/>
</dbReference>
<dbReference type="GO" id="GO:0008330">
    <property type="term" value="F:protein tyrosine/threonine phosphatase activity"/>
    <property type="evidence" value="ECO:0007669"/>
    <property type="project" value="TreeGrafter"/>
</dbReference>
<dbReference type="InterPro" id="IPR020422">
    <property type="entry name" value="TYR_PHOSPHATASE_DUAL_dom"/>
</dbReference>
<evidence type="ECO:0000256" key="5">
    <source>
        <dbReference type="SAM" id="MobiDB-lite"/>
    </source>
</evidence>
<proteinExistence type="inferred from homology"/>
<evidence type="ECO:0000259" key="7">
    <source>
        <dbReference type="PROSITE" id="PS50056"/>
    </source>
</evidence>
<evidence type="ECO:0000259" key="6">
    <source>
        <dbReference type="PROSITE" id="PS50054"/>
    </source>
</evidence>
<protein>
    <recommendedName>
        <fullName evidence="2">protein-tyrosine-phosphatase</fullName>
        <ecNumber evidence="2">3.1.3.48</ecNumber>
    </recommendedName>
</protein>
<dbReference type="SMART" id="SM00195">
    <property type="entry name" value="DSPc"/>
    <property type="match status" value="1"/>
</dbReference>
<evidence type="ECO:0000313" key="9">
    <source>
        <dbReference type="EMBL" id="GIY09216.1"/>
    </source>
</evidence>
<dbReference type="FunFam" id="3.90.190.10:FF:000208">
    <property type="entry name" value="Vh5 dual specificity phosphatase, putative"/>
    <property type="match status" value="1"/>
</dbReference>
<dbReference type="InterPro" id="IPR000387">
    <property type="entry name" value="Tyr_Pase_dom"/>
</dbReference>
<dbReference type="EC" id="3.1.3.48" evidence="2"/>
<dbReference type="PANTHER" id="PTHR10159:SF533">
    <property type="entry name" value="TYROSINE-PROTEIN PHOSPHATASE VHP-1"/>
    <property type="match status" value="1"/>
</dbReference>
<feature type="domain" description="Tyrosine specific protein phosphatases" evidence="7">
    <location>
        <begin position="222"/>
        <end position="273"/>
    </location>
</feature>
<organism evidence="9 10">
    <name type="scientific">Caerostris darwini</name>
    <dbReference type="NCBI Taxonomy" id="1538125"/>
    <lineage>
        <taxon>Eukaryota</taxon>
        <taxon>Metazoa</taxon>
        <taxon>Ecdysozoa</taxon>
        <taxon>Arthropoda</taxon>
        <taxon>Chelicerata</taxon>
        <taxon>Arachnida</taxon>
        <taxon>Araneae</taxon>
        <taxon>Araneomorphae</taxon>
        <taxon>Entelegynae</taxon>
        <taxon>Araneoidea</taxon>
        <taxon>Araneidae</taxon>
        <taxon>Caerostris</taxon>
    </lineage>
</organism>
<dbReference type="PANTHER" id="PTHR10159">
    <property type="entry name" value="DUAL SPECIFICITY PROTEIN PHOSPHATASE"/>
    <property type="match status" value="1"/>
</dbReference>
<dbReference type="Pfam" id="PF00782">
    <property type="entry name" value="DSPc"/>
    <property type="match status" value="1"/>
</dbReference>
<dbReference type="GO" id="GO:0033550">
    <property type="term" value="F:MAP kinase tyrosine phosphatase activity"/>
    <property type="evidence" value="ECO:0007669"/>
    <property type="project" value="TreeGrafter"/>
</dbReference>